<dbReference type="AlphaFoldDB" id="A0A0C2I6H4"/>
<gene>
    <name evidence="1" type="ORF">RF11_03001</name>
</gene>
<dbReference type="OrthoDB" id="26387at2759"/>
<comment type="caution">
    <text evidence="1">The sequence shown here is derived from an EMBL/GenBank/DDBJ whole genome shotgun (WGS) entry which is preliminary data.</text>
</comment>
<evidence type="ECO:0000313" key="1">
    <source>
        <dbReference type="EMBL" id="KII60793.1"/>
    </source>
</evidence>
<dbReference type="Proteomes" id="UP000031668">
    <property type="component" value="Unassembled WGS sequence"/>
</dbReference>
<evidence type="ECO:0000313" key="2">
    <source>
        <dbReference type="Proteomes" id="UP000031668"/>
    </source>
</evidence>
<accession>A0A0C2I6H4</accession>
<organism evidence="1 2">
    <name type="scientific">Thelohanellus kitauei</name>
    <name type="common">Myxosporean</name>
    <dbReference type="NCBI Taxonomy" id="669202"/>
    <lineage>
        <taxon>Eukaryota</taxon>
        <taxon>Metazoa</taxon>
        <taxon>Cnidaria</taxon>
        <taxon>Myxozoa</taxon>
        <taxon>Myxosporea</taxon>
        <taxon>Bivalvulida</taxon>
        <taxon>Platysporina</taxon>
        <taxon>Myxobolidae</taxon>
        <taxon>Thelohanellus</taxon>
    </lineage>
</organism>
<name>A0A0C2I6H4_THEKT</name>
<proteinExistence type="predicted"/>
<dbReference type="EMBL" id="JWZT01005437">
    <property type="protein sequence ID" value="KII60793.1"/>
    <property type="molecule type" value="Genomic_DNA"/>
</dbReference>
<sequence length="585" mass="68146">MDGSEYVIKTDFLNKFSRIILYLCELLEEMCVEDQSGLYTQIEEMIEIYLRDRDSHSKLDINQNQEISGRKAETNVNIRKSCLIIHNNSIDDLDNFTNNLINNYYDKKYHGYNYYYMQSEEIANVIEAGMSDLKENGYACVLFMSDVEECHRQKQSIEDYLVSEAVPQSLNCRIVSVYRLYFMRLAQILMGVIYEYCFGKTQLCNILSDIVYKRTMLAHNFVINEHLLLKDFRSEMIVRILGIAKYSDTGRIYAAALFLNNIHTLYDHLISDNIRNNKSFLILIEEIVYSPPVVVYLVENGFLCKMIDILSDSLKKIGIKAGIDVVNLYKHKPIQQVLVRVLETSKLLNGLLQISLNDIEVYSKFRMRLLEAGKRLIQFCLDFDNMQPSRKINSKKTERKDYDCLISLYASLVKIFSGMVKWLVYFDVVGRKILELFLKRFQEDIKRISEENSVDNLTSTIIKFCNAETENFSIFNLSHRVFIDLLMGCCVKGTLSGDIKEKIFGDENMLMWISRPAITALLAITNVVTFKSGKQHENLEHLIFVYSKPNISYLYMQDFYAIQILISNLNPDLCLKYMPLQYKKV</sequence>
<reference evidence="1 2" key="1">
    <citation type="journal article" date="2014" name="Genome Biol. Evol.">
        <title>The genome of the myxosporean Thelohanellus kitauei shows adaptations to nutrient acquisition within its fish host.</title>
        <authorList>
            <person name="Yang Y."/>
            <person name="Xiong J."/>
            <person name="Zhou Z."/>
            <person name="Huo F."/>
            <person name="Miao W."/>
            <person name="Ran C."/>
            <person name="Liu Y."/>
            <person name="Zhang J."/>
            <person name="Feng J."/>
            <person name="Wang M."/>
            <person name="Wang M."/>
            <person name="Wang L."/>
            <person name="Yao B."/>
        </authorList>
    </citation>
    <scope>NUCLEOTIDE SEQUENCE [LARGE SCALE GENOMIC DNA]</scope>
    <source>
        <strain evidence="1">Wuqing</strain>
    </source>
</reference>
<keyword evidence="2" id="KW-1185">Reference proteome</keyword>
<protein>
    <submittedName>
        <fullName evidence="1">Uncharacterized protein</fullName>
    </submittedName>
</protein>